<keyword evidence="2" id="KW-0663">Pyridoxal phosphate</keyword>
<dbReference type="Gene3D" id="3.40.640.10">
    <property type="entry name" value="Type I PLP-dependent aspartate aminotransferase-like (Major domain)"/>
    <property type="match status" value="1"/>
</dbReference>
<dbReference type="InterPro" id="IPR029044">
    <property type="entry name" value="Nucleotide-diphossugar_trans"/>
</dbReference>
<protein>
    <submittedName>
        <fullName evidence="3">Aminotransferase class III-fold pyridoxal phosphate-dependent enzyme</fullName>
    </submittedName>
</protein>
<evidence type="ECO:0000313" key="3">
    <source>
        <dbReference type="EMBL" id="MFD2158978.1"/>
    </source>
</evidence>
<sequence>MSGSKVVAIIQARYSSSRLPGKVLMPLGRRKILEEVVTRVESAKLVDSVVVATSTDPTDDAIEALCIDSGVPCFRGDLDDVLKRYYSAAVAHAAQHVVRITADCPLLDPSVIDKVVDQHLFTKGDYTSNISPRFYPDGLDVEVIKFNVLKRLHQNVNDPSLREHVTAGLRKALESYDTSALSSDVDYSDYRWTVDTEEDYLWVRNVIEALGDKSFEMGNVVAWATQEGCLRVSSSVRESGPLSPFEGKGQDLYKKAKQLIPGGTQLLSKRPEMFLPDRWPSYYQSAKGAWVKDLDGRGYLDMSTSGIGSCILGTSDSYVNAKVCEAVSRGSMSTLNAPEEVALAEKLCALHPWADRVRYSRSGGESMAIAVRIARASTSKEVVLLCGYHGWSDWYLATNLTHSQGLDQLLLPGLSPAGVPKGLKGTAVPFHFNDKDGFDALMAEHSGRIAAVVMEPQRYQAPDVEFLKHIRAKVDDESAVLVFDEITSGWRKNIGGVHLLYGVNPDIAVFGKGLSNGIAFGAVVGREEVMEAAQDTFISSTYWTERIGPTAALATIDRFEQLNAPELIEKAGVRVQEIWESQLGKSSLRFSVGDRAMAPLSHMAFCYDDQALNRALKTLWCKEMLERGVLDNGSFYATCAHQEEELSHYESCVAEVVEVLEQSLREGSVYDRAGTCSHGGFRRLNS</sequence>
<dbReference type="SUPFAM" id="SSF53383">
    <property type="entry name" value="PLP-dependent transferases"/>
    <property type="match status" value="1"/>
</dbReference>
<organism evidence="3 4">
    <name type="scientific">Rubritalea tangerina</name>
    <dbReference type="NCBI Taxonomy" id="430798"/>
    <lineage>
        <taxon>Bacteria</taxon>
        <taxon>Pseudomonadati</taxon>
        <taxon>Verrucomicrobiota</taxon>
        <taxon>Verrucomicrobiia</taxon>
        <taxon>Verrucomicrobiales</taxon>
        <taxon>Rubritaleaceae</taxon>
        <taxon>Rubritalea</taxon>
    </lineage>
</organism>
<keyword evidence="4" id="KW-1185">Reference proteome</keyword>
<dbReference type="Gene3D" id="3.90.550.10">
    <property type="entry name" value="Spore Coat Polysaccharide Biosynthesis Protein SpsA, Chain A"/>
    <property type="match status" value="1"/>
</dbReference>
<dbReference type="Gene3D" id="3.90.1150.10">
    <property type="entry name" value="Aspartate Aminotransferase, domain 1"/>
    <property type="match status" value="1"/>
</dbReference>
<reference evidence="4" key="1">
    <citation type="journal article" date="2019" name="Int. J. Syst. Evol. Microbiol.">
        <title>The Global Catalogue of Microorganisms (GCM) 10K type strain sequencing project: providing services to taxonomists for standard genome sequencing and annotation.</title>
        <authorList>
            <consortium name="The Broad Institute Genomics Platform"/>
            <consortium name="The Broad Institute Genome Sequencing Center for Infectious Disease"/>
            <person name="Wu L."/>
            <person name="Ma J."/>
        </authorList>
    </citation>
    <scope>NUCLEOTIDE SEQUENCE [LARGE SCALE GENOMIC DNA]</scope>
    <source>
        <strain evidence="4">CCUG 57942</strain>
    </source>
</reference>
<name>A0ABW4ZAP5_9BACT</name>
<dbReference type="SUPFAM" id="SSF53448">
    <property type="entry name" value="Nucleotide-diphospho-sugar transferases"/>
    <property type="match status" value="1"/>
</dbReference>
<dbReference type="InterPro" id="IPR015422">
    <property type="entry name" value="PyrdxlP-dep_Trfase_small"/>
</dbReference>
<gene>
    <name evidence="3" type="ORF">ACFSW8_08720</name>
</gene>
<keyword evidence="3" id="KW-0032">Aminotransferase</keyword>
<dbReference type="RefSeq" id="WP_377177996.1">
    <property type="nucleotide sequence ID" value="NZ_JBHUJB010000035.1"/>
</dbReference>
<evidence type="ECO:0000313" key="4">
    <source>
        <dbReference type="Proteomes" id="UP001597389"/>
    </source>
</evidence>
<keyword evidence="3" id="KW-0808">Transferase</keyword>
<dbReference type="EMBL" id="JBHUJB010000035">
    <property type="protein sequence ID" value="MFD2158978.1"/>
    <property type="molecule type" value="Genomic_DNA"/>
</dbReference>
<comment type="caution">
    <text evidence="3">The sequence shown here is derived from an EMBL/GenBank/DDBJ whole genome shotgun (WGS) entry which is preliminary data.</text>
</comment>
<dbReference type="Proteomes" id="UP001597389">
    <property type="component" value="Unassembled WGS sequence"/>
</dbReference>
<dbReference type="InterPro" id="IPR015421">
    <property type="entry name" value="PyrdxlP-dep_Trfase_major"/>
</dbReference>
<dbReference type="InterPro" id="IPR005814">
    <property type="entry name" value="Aminotrans_3"/>
</dbReference>
<dbReference type="PANTHER" id="PTHR43713:SF3">
    <property type="entry name" value="GLUTAMATE-1-SEMIALDEHYDE 2,1-AMINOMUTASE 1, CHLOROPLASTIC-RELATED"/>
    <property type="match status" value="1"/>
</dbReference>
<dbReference type="CDD" id="cd02518">
    <property type="entry name" value="GT2_SpsF"/>
    <property type="match status" value="1"/>
</dbReference>
<evidence type="ECO:0000256" key="2">
    <source>
        <dbReference type="ARBA" id="ARBA00022898"/>
    </source>
</evidence>
<dbReference type="InterPro" id="IPR003329">
    <property type="entry name" value="Cytidylyl_trans"/>
</dbReference>
<accession>A0ABW4ZAP5</accession>
<proteinExistence type="predicted"/>
<dbReference type="PANTHER" id="PTHR43713">
    <property type="entry name" value="GLUTAMATE-1-SEMIALDEHYDE 2,1-AMINOMUTASE"/>
    <property type="match status" value="1"/>
</dbReference>
<comment type="cofactor">
    <cofactor evidence="1">
        <name>pyridoxal 5'-phosphate</name>
        <dbReference type="ChEBI" id="CHEBI:597326"/>
    </cofactor>
</comment>
<dbReference type="Pfam" id="PF00202">
    <property type="entry name" value="Aminotran_3"/>
    <property type="match status" value="1"/>
</dbReference>
<dbReference type="GO" id="GO:0008483">
    <property type="term" value="F:transaminase activity"/>
    <property type="evidence" value="ECO:0007669"/>
    <property type="project" value="UniProtKB-KW"/>
</dbReference>
<evidence type="ECO:0000256" key="1">
    <source>
        <dbReference type="ARBA" id="ARBA00001933"/>
    </source>
</evidence>
<dbReference type="Pfam" id="PF02348">
    <property type="entry name" value="CTP_transf_3"/>
    <property type="match status" value="1"/>
</dbReference>
<dbReference type="InterPro" id="IPR015424">
    <property type="entry name" value="PyrdxlP-dep_Trfase"/>
</dbReference>